<sequence length="173" mass="19568">MQSNIDHSAIINKGKSIALAIQVDDFLKAQGKSIALAIQVDDFLKAQGKSEPAQIPFGHSERANRRAEYGHDAQATMREIMFNSVRETKIDKSKPKPIRETFESAEQKRRELNRSARLKAWGEGKKTFKGSCAHHGQQTFCIKANGQEHICKICRDQHSEKQTIKRRKKQVAA</sequence>
<evidence type="ECO:0000313" key="1">
    <source>
        <dbReference type="EMBL" id="MDG9788181.1"/>
    </source>
</evidence>
<dbReference type="Proteomes" id="UP001157887">
    <property type="component" value="Unassembled WGS sequence"/>
</dbReference>
<gene>
    <name evidence="1" type="ORF">N7566_14575</name>
</gene>
<comment type="caution">
    <text evidence="1">The sequence shown here is derived from an EMBL/GenBank/DDBJ whole genome shotgun (WGS) entry which is preliminary data.</text>
</comment>
<name>A0AAW6S0I9_ACIJO</name>
<reference evidence="1" key="1">
    <citation type="submission" date="2022-09" db="EMBL/GenBank/DDBJ databases">
        <title>Intensive care unit water sources are persistently colonized with multi-drug resistant bacteria and are the site of extensive horizontal gene transfer of antibiotic resistance genes.</title>
        <authorList>
            <person name="Diorio-Toth L."/>
        </authorList>
    </citation>
    <scope>NUCLEOTIDE SEQUENCE</scope>
    <source>
        <strain evidence="1">GD04065</strain>
    </source>
</reference>
<dbReference type="RefSeq" id="WP_279661979.1">
    <property type="nucleotide sequence ID" value="NZ_JAOECG010000025.1"/>
</dbReference>
<accession>A0AAW6S0I9</accession>
<organism evidence="1 2">
    <name type="scientific">Acinetobacter johnsonii</name>
    <dbReference type="NCBI Taxonomy" id="40214"/>
    <lineage>
        <taxon>Bacteria</taxon>
        <taxon>Pseudomonadati</taxon>
        <taxon>Pseudomonadota</taxon>
        <taxon>Gammaproteobacteria</taxon>
        <taxon>Moraxellales</taxon>
        <taxon>Moraxellaceae</taxon>
        <taxon>Acinetobacter</taxon>
    </lineage>
</organism>
<protein>
    <submittedName>
        <fullName evidence="1">Uncharacterized protein</fullName>
    </submittedName>
</protein>
<dbReference type="EMBL" id="JAOECG010000025">
    <property type="protein sequence ID" value="MDG9788181.1"/>
    <property type="molecule type" value="Genomic_DNA"/>
</dbReference>
<proteinExistence type="predicted"/>
<dbReference type="AlphaFoldDB" id="A0AAW6S0I9"/>
<evidence type="ECO:0000313" key="2">
    <source>
        <dbReference type="Proteomes" id="UP001157887"/>
    </source>
</evidence>